<dbReference type="CDD" id="cd00090">
    <property type="entry name" value="HTH_ARSR"/>
    <property type="match status" value="1"/>
</dbReference>
<evidence type="ECO:0000259" key="2">
    <source>
        <dbReference type="Pfam" id="PF25213"/>
    </source>
</evidence>
<keyword evidence="4" id="KW-1185">Reference proteome</keyword>
<dbReference type="InterPro" id="IPR057527">
    <property type="entry name" value="HVO_A0261-like_N"/>
</dbReference>
<reference evidence="3 4" key="1">
    <citation type="journal article" date="2019" name="Int. J. Syst. Evol. Microbiol.">
        <title>The Global Catalogue of Microorganisms (GCM) 10K type strain sequencing project: providing services to taxonomists for standard genome sequencing and annotation.</title>
        <authorList>
            <consortium name="The Broad Institute Genomics Platform"/>
            <consortium name="The Broad Institute Genome Sequencing Center for Infectious Disease"/>
            <person name="Wu L."/>
            <person name="Ma J."/>
        </authorList>
    </citation>
    <scope>NUCLEOTIDE SEQUENCE [LARGE SCALE GENOMIC DNA]</scope>
    <source>
        <strain evidence="3 4">CGMCC 1.12553</strain>
    </source>
</reference>
<dbReference type="EMBL" id="JBHSDS010000003">
    <property type="protein sequence ID" value="MFC4357432.1"/>
    <property type="molecule type" value="Genomic_DNA"/>
</dbReference>
<sequence>MESVLEDIEFLALSANRVTALTRLAEGPRSRGELAAATGASQPTLGRILGDFEERRWVRRTDDGRYVATPTGRLVADGFDELVDTFETERTLRSVVQWLPTEGMEFDLRRLRGATITAPSRTRPNAPVQGLLDLLERTDHVRFLSHAFNEQTLEVVERRTAAGDQRLDGVFSPGAIEALADDAGLREHLRGLLDTERAEIRICEAEVPLAVTIADDTVHLLLRDDRGILQASLESEDEAVREWALAAHERYWEGATPLDPSALDG</sequence>
<dbReference type="InterPro" id="IPR011991">
    <property type="entry name" value="ArsR-like_HTH"/>
</dbReference>
<dbReference type="SUPFAM" id="SSF46785">
    <property type="entry name" value="Winged helix' DNA-binding domain"/>
    <property type="match status" value="1"/>
</dbReference>
<protein>
    <submittedName>
        <fullName evidence="3">Helix-turn-helix transcriptional regulator</fullName>
    </submittedName>
</protein>
<dbReference type="InterPro" id="IPR013561">
    <property type="entry name" value="FilR1_middle_dom"/>
</dbReference>
<organism evidence="3 4">
    <name type="scientific">Halobium salinum</name>
    <dbReference type="NCBI Taxonomy" id="1364940"/>
    <lineage>
        <taxon>Archaea</taxon>
        <taxon>Methanobacteriati</taxon>
        <taxon>Methanobacteriota</taxon>
        <taxon>Stenosarchaea group</taxon>
        <taxon>Halobacteria</taxon>
        <taxon>Halobacteriales</taxon>
        <taxon>Haloferacaceae</taxon>
        <taxon>Halobium</taxon>
    </lineage>
</organism>
<dbReference type="AlphaFoldDB" id="A0ABD5P9R6"/>
<gene>
    <name evidence="3" type="ORF">ACFO0N_05645</name>
</gene>
<feature type="domain" description="HVO-A0261-like N-terminal" evidence="2">
    <location>
        <begin position="6"/>
        <end position="90"/>
    </location>
</feature>
<dbReference type="Proteomes" id="UP001595921">
    <property type="component" value="Unassembled WGS sequence"/>
</dbReference>
<dbReference type="Pfam" id="PF25213">
    <property type="entry name" value="HVO_A0261_N"/>
    <property type="match status" value="1"/>
</dbReference>
<dbReference type="RefSeq" id="WP_267622268.1">
    <property type="nucleotide sequence ID" value="NZ_JAODIW010000006.1"/>
</dbReference>
<dbReference type="InterPro" id="IPR036388">
    <property type="entry name" value="WH-like_DNA-bd_sf"/>
</dbReference>
<dbReference type="Pfam" id="PF08350">
    <property type="entry name" value="FilR1_middle"/>
    <property type="match status" value="1"/>
</dbReference>
<accession>A0ABD5P9R6</accession>
<evidence type="ECO:0000313" key="4">
    <source>
        <dbReference type="Proteomes" id="UP001595921"/>
    </source>
</evidence>
<evidence type="ECO:0000313" key="3">
    <source>
        <dbReference type="EMBL" id="MFC4357432.1"/>
    </source>
</evidence>
<name>A0ABD5P9R6_9EURY</name>
<dbReference type="Gene3D" id="1.10.10.10">
    <property type="entry name" value="Winged helix-like DNA-binding domain superfamily/Winged helix DNA-binding domain"/>
    <property type="match status" value="1"/>
</dbReference>
<feature type="domain" description="Methanogenesis regulatory protein FilR1 middle" evidence="1">
    <location>
        <begin position="124"/>
        <end position="253"/>
    </location>
</feature>
<dbReference type="InterPro" id="IPR036390">
    <property type="entry name" value="WH_DNA-bd_sf"/>
</dbReference>
<proteinExistence type="predicted"/>
<evidence type="ECO:0000259" key="1">
    <source>
        <dbReference type="Pfam" id="PF08350"/>
    </source>
</evidence>
<comment type="caution">
    <text evidence="3">The sequence shown here is derived from an EMBL/GenBank/DDBJ whole genome shotgun (WGS) entry which is preliminary data.</text>
</comment>